<gene>
    <name evidence="2" type="ORF">BET01_18790</name>
</gene>
<dbReference type="EMBL" id="MCIA01000015">
    <property type="protein sequence ID" value="RKD31820.1"/>
    <property type="molecule type" value="Genomic_DNA"/>
</dbReference>
<keyword evidence="1" id="KW-0812">Transmembrane</keyword>
<keyword evidence="3" id="KW-1185">Reference proteome</keyword>
<keyword evidence="1" id="KW-1133">Transmembrane helix</keyword>
<name>A0A419T2P5_9FIRM</name>
<feature type="transmembrane region" description="Helical" evidence="1">
    <location>
        <begin position="12"/>
        <end position="30"/>
    </location>
</feature>
<sequence length="76" mass="8964">MRKKQNERKETIYFGLIVGITLIVIGLIVNTHYYSILILAMGFDFGFSSIVQLIRISYYQLPTHQSKYESKKRNLY</sequence>
<reference evidence="2 3" key="1">
    <citation type="submission" date="2016-08" db="EMBL/GenBank/DDBJ databases">
        <title>A new outlook on sporulation: Clostridium algidixylanolyticum.</title>
        <authorList>
            <person name="Poppleton D.I."/>
            <person name="Gribaldo S."/>
        </authorList>
    </citation>
    <scope>NUCLEOTIDE SEQUENCE [LARGE SCALE GENOMIC DNA]</scope>
    <source>
        <strain evidence="2 3">SPL73</strain>
    </source>
</reference>
<feature type="transmembrane region" description="Helical" evidence="1">
    <location>
        <begin position="36"/>
        <end position="58"/>
    </location>
</feature>
<proteinExistence type="predicted"/>
<accession>A0A419T2P5</accession>
<dbReference type="AlphaFoldDB" id="A0A419T2P5"/>
<comment type="caution">
    <text evidence="2">The sequence shown here is derived from an EMBL/GenBank/DDBJ whole genome shotgun (WGS) entry which is preliminary data.</text>
</comment>
<organism evidence="2 3">
    <name type="scientific">Lacrimispora algidixylanolytica</name>
    <dbReference type="NCBI Taxonomy" id="94868"/>
    <lineage>
        <taxon>Bacteria</taxon>
        <taxon>Bacillati</taxon>
        <taxon>Bacillota</taxon>
        <taxon>Clostridia</taxon>
        <taxon>Lachnospirales</taxon>
        <taxon>Lachnospiraceae</taxon>
        <taxon>Lacrimispora</taxon>
    </lineage>
</organism>
<keyword evidence="1" id="KW-0472">Membrane</keyword>
<evidence type="ECO:0000313" key="2">
    <source>
        <dbReference type="EMBL" id="RKD31820.1"/>
    </source>
</evidence>
<protein>
    <submittedName>
        <fullName evidence="2">Uncharacterized protein</fullName>
    </submittedName>
</protein>
<evidence type="ECO:0000256" key="1">
    <source>
        <dbReference type="SAM" id="Phobius"/>
    </source>
</evidence>
<dbReference type="Proteomes" id="UP000284277">
    <property type="component" value="Unassembled WGS sequence"/>
</dbReference>
<evidence type="ECO:0000313" key="3">
    <source>
        <dbReference type="Proteomes" id="UP000284277"/>
    </source>
</evidence>